<reference evidence="6" key="1">
    <citation type="journal article" date="2019" name="Int. J. Syst. Evol. Microbiol.">
        <title>The Global Catalogue of Microorganisms (GCM) 10K type strain sequencing project: providing services to taxonomists for standard genome sequencing and annotation.</title>
        <authorList>
            <consortium name="The Broad Institute Genomics Platform"/>
            <consortium name="The Broad Institute Genome Sequencing Center for Infectious Disease"/>
            <person name="Wu L."/>
            <person name="Ma J."/>
        </authorList>
    </citation>
    <scope>NUCLEOTIDE SEQUENCE [LARGE SCALE GENOMIC DNA]</scope>
    <source>
        <strain evidence="6">JCM 17441</strain>
    </source>
</reference>
<feature type="DNA-binding region" description="H-T-H motif" evidence="2">
    <location>
        <begin position="61"/>
        <end position="80"/>
    </location>
</feature>
<keyword evidence="1 2" id="KW-0238">DNA-binding</keyword>
<feature type="domain" description="HTH tetR-type" evidence="4">
    <location>
        <begin position="38"/>
        <end position="98"/>
    </location>
</feature>
<gene>
    <name evidence="5" type="ORF">GCM10022255_015610</name>
</gene>
<evidence type="ECO:0000313" key="6">
    <source>
        <dbReference type="Proteomes" id="UP001500620"/>
    </source>
</evidence>
<accession>A0ABP8D1I9</accession>
<evidence type="ECO:0000313" key="5">
    <source>
        <dbReference type="EMBL" id="GAA4246010.1"/>
    </source>
</evidence>
<keyword evidence="6" id="KW-1185">Reference proteome</keyword>
<dbReference type="InterPro" id="IPR009057">
    <property type="entry name" value="Homeodomain-like_sf"/>
</dbReference>
<sequence>MLRARPAGMCRPSGWNAGPVQSEHEKGYRRSAGTARGKARRQELLDRVVADLAEHGLVDFSLRRAARAAGTTHKVLLYHFDGADDLLVQAVDRLRERRIDNGLAAAATAAAHGTLAARVGALWPVLVDPRFGHRVLEQSTGLAMYDPARYAKFGREATEQYLPALLSLCPPAWAEARRREVAEMVLATLRGLLLDRVTGGDEAGTAAGLRALVRALELEEARDE</sequence>
<proteinExistence type="predicted"/>
<dbReference type="Proteomes" id="UP001500620">
    <property type="component" value="Unassembled WGS sequence"/>
</dbReference>
<dbReference type="InterPro" id="IPR001647">
    <property type="entry name" value="HTH_TetR"/>
</dbReference>
<dbReference type="EMBL" id="BAABAT010000003">
    <property type="protein sequence ID" value="GAA4246010.1"/>
    <property type="molecule type" value="Genomic_DNA"/>
</dbReference>
<evidence type="ECO:0000256" key="3">
    <source>
        <dbReference type="SAM" id="MobiDB-lite"/>
    </source>
</evidence>
<dbReference type="PROSITE" id="PS50977">
    <property type="entry name" value="HTH_TETR_2"/>
    <property type="match status" value="1"/>
</dbReference>
<organism evidence="5 6">
    <name type="scientific">Dactylosporangium darangshiense</name>
    <dbReference type="NCBI Taxonomy" id="579108"/>
    <lineage>
        <taxon>Bacteria</taxon>
        <taxon>Bacillati</taxon>
        <taxon>Actinomycetota</taxon>
        <taxon>Actinomycetes</taxon>
        <taxon>Micromonosporales</taxon>
        <taxon>Micromonosporaceae</taxon>
        <taxon>Dactylosporangium</taxon>
    </lineage>
</organism>
<evidence type="ECO:0000256" key="2">
    <source>
        <dbReference type="PROSITE-ProRule" id="PRU00335"/>
    </source>
</evidence>
<comment type="caution">
    <text evidence="5">The sequence shown here is derived from an EMBL/GenBank/DDBJ whole genome shotgun (WGS) entry which is preliminary data.</text>
</comment>
<dbReference type="SUPFAM" id="SSF46689">
    <property type="entry name" value="Homeodomain-like"/>
    <property type="match status" value="1"/>
</dbReference>
<protein>
    <submittedName>
        <fullName evidence="5">TetR/AcrR family transcriptional regulator</fullName>
    </submittedName>
</protein>
<dbReference type="Gene3D" id="1.10.357.10">
    <property type="entry name" value="Tetracycline Repressor, domain 2"/>
    <property type="match status" value="1"/>
</dbReference>
<evidence type="ECO:0000256" key="1">
    <source>
        <dbReference type="ARBA" id="ARBA00023125"/>
    </source>
</evidence>
<evidence type="ECO:0000259" key="4">
    <source>
        <dbReference type="PROSITE" id="PS50977"/>
    </source>
</evidence>
<feature type="region of interest" description="Disordered" evidence="3">
    <location>
        <begin position="1"/>
        <end position="35"/>
    </location>
</feature>
<name>A0ABP8D1I9_9ACTN</name>